<dbReference type="EMBL" id="JAZBJO010000037">
    <property type="protein sequence ID" value="MEE4597605.1"/>
    <property type="molecule type" value="Genomic_DNA"/>
</dbReference>
<feature type="region of interest" description="Disordered" evidence="1">
    <location>
        <begin position="425"/>
        <end position="486"/>
    </location>
</feature>
<organism evidence="3 4">
    <name type="scientific">Streptomyces asiaticus subsp. ignotus</name>
    <dbReference type="NCBI Taxonomy" id="3098222"/>
    <lineage>
        <taxon>Bacteria</taxon>
        <taxon>Bacillati</taxon>
        <taxon>Actinomycetota</taxon>
        <taxon>Actinomycetes</taxon>
        <taxon>Kitasatosporales</taxon>
        <taxon>Streptomycetaceae</taxon>
        <taxon>Streptomyces</taxon>
        <taxon>Streptomyces violaceusniger group</taxon>
    </lineage>
</organism>
<dbReference type="Pfam" id="PF13546">
    <property type="entry name" value="DDE_5"/>
    <property type="match status" value="1"/>
</dbReference>
<protein>
    <submittedName>
        <fullName evidence="3">NF041680 family putative transposase</fullName>
    </submittedName>
</protein>
<dbReference type="NCBIfam" id="NF041680">
    <property type="entry name" value="transp_NF041680"/>
    <property type="match status" value="1"/>
</dbReference>
<feature type="domain" description="Transposase IS701-like DDE" evidence="2">
    <location>
        <begin position="19"/>
        <end position="284"/>
    </location>
</feature>
<comment type="caution">
    <text evidence="3">The sequence shown here is derived from an EMBL/GenBank/DDBJ whole genome shotgun (WGS) entry which is preliminary data.</text>
</comment>
<name>A0ABU7Q885_9ACTN</name>
<evidence type="ECO:0000313" key="4">
    <source>
        <dbReference type="Proteomes" id="UP001354709"/>
    </source>
</evidence>
<keyword evidence="4" id="KW-1185">Reference proteome</keyword>
<evidence type="ECO:0000259" key="2">
    <source>
        <dbReference type="Pfam" id="PF13546"/>
    </source>
</evidence>
<dbReference type="Proteomes" id="UP001354709">
    <property type="component" value="Unassembled WGS sequence"/>
</dbReference>
<evidence type="ECO:0000313" key="3">
    <source>
        <dbReference type="EMBL" id="MEE4597605.1"/>
    </source>
</evidence>
<feature type="compositionally biased region" description="Low complexity" evidence="1">
    <location>
        <begin position="426"/>
        <end position="435"/>
    </location>
</feature>
<evidence type="ECO:0000256" key="1">
    <source>
        <dbReference type="SAM" id="MobiDB-lite"/>
    </source>
</evidence>
<accession>A0ABU7Q885</accession>
<proteinExistence type="predicted"/>
<dbReference type="InterPro" id="IPR038721">
    <property type="entry name" value="IS701-like_DDE_dom"/>
</dbReference>
<dbReference type="SUPFAM" id="SSF53098">
    <property type="entry name" value="Ribonuclease H-like"/>
    <property type="match status" value="1"/>
</dbReference>
<sequence>MQQGDRQEAFATLSRFRGDFYDCLNGRGDALFELTDALLCTDGPVRTLVDLALAPEHRRGHGALYGALNKGRLDVDRLRRTIAGLPLSKAADGRLVLAVDVSPWLRPDAATCPDRSFCHTYGRGDAKHQMIPGWPYSVVAALETGRTSWTAVLDAIRLQPGADLAAVTTAQLREVVERLIAAGQWHDGDPEILVVLDSGDDTPRIAHLLAGLPVQILGRLRSDRVMRRPTPPRVYDPKGGRPPKHGGEFVFGQPDTWGDERAVTVTDTRLYGKATAQAWNRLHPRLTRRAAWSDYEGPLPLIEGTVIRLVVEHLPSGGVNKPVWLWWSGTDATTADVDRCWQSFLRRFDVEHTFRLFKQTLGWTKPRVRSSQAADRWTWLVIAAHTQLRLARPLAVDLRRPWEKPTAPNKLTPARVRRGFRNLWTKAGSPAGAPKPSRPGPGRPQGSKNRRPATRHDVGRVLANGEVYSRPAHHKKGTPTHQRSGA</sequence>
<gene>
    <name evidence="3" type="ORF">V2J94_37985</name>
</gene>
<feature type="region of interest" description="Disordered" evidence="1">
    <location>
        <begin position="227"/>
        <end position="248"/>
    </location>
</feature>
<dbReference type="InterPro" id="IPR012337">
    <property type="entry name" value="RNaseH-like_sf"/>
</dbReference>
<reference evidence="3 4" key="1">
    <citation type="submission" date="2023-11" db="EMBL/GenBank/DDBJ databases">
        <title>30 novel species of actinomycetes from the DSMZ collection.</title>
        <authorList>
            <person name="Nouioui I."/>
        </authorList>
    </citation>
    <scope>NUCLEOTIDE SEQUENCE [LARGE SCALE GENOMIC DNA]</scope>
    <source>
        <strain evidence="3 4">DSM 41524</strain>
    </source>
</reference>